<dbReference type="SUPFAM" id="SSF52540">
    <property type="entry name" value="P-loop containing nucleoside triphosphate hydrolases"/>
    <property type="match status" value="1"/>
</dbReference>
<sequence>MHSGHAGPKSCSFVPSAASKPVASRHVPKAVTRQYEAVPKNPPESMQQHLRQRLNRHARERWPYVDAITVRFRAGFAYVEAELPGERAVPLCRLRFTGVLHTWGFALYLASTDSYRDSILPNGLPAGSPEEALDCAGYLYLKAFAPGIDGMIRVPAGLVVLVGPPASGKTSFVRALIAGRQIDEDAVVSSDEIRAELFDTSPAEADPEAADALIFEERDRRIAARLATGNSAVAESTNVTPQARARLIAIARRFDAPVTMLRFDPDVTDLLQQHAERGRTDVTAADVRAYAAIMARHAAADQLRSEGATAVHDVPGRRQGTTPAEAAARFCFV</sequence>
<comment type="caution">
    <text evidence="1">The sequence shown here is derived from an EMBL/GenBank/DDBJ whole genome shotgun (WGS) entry which is preliminary data.</text>
</comment>
<dbReference type="RefSeq" id="WP_380562632.1">
    <property type="nucleotide sequence ID" value="NZ_JBEUKS010000001.1"/>
</dbReference>
<dbReference type="Proteomes" id="UP001592581">
    <property type="component" value="Unassembled WGS sequence"/>
</dbReference>
<dbReference type="EMBL" id="JBEUKS010000001">
    <property type="protein sequence ID" value="MFC1437356.1"/>
    <property type="molecule type" value="Genomic_DNA"/>
</dbReference>
<protein>
    <submittedName>
        <fullName evidence="1">ATP-binding protein</fullName>
    </submittedName>
</protein>
<dbReference type="GO" id="GO:0005524">
    <property type="term" value="F:ATP binding"/>
    <property type="evidence" value="ECO:0007669"/>
    <property type="project" value="UniProtKB-KW"/>
</dbReference>
<evidence type="ECO:0000313" key="1">
    <source>
        <dbReference type="EMBL" id="MFC1437356.1"/>
    </source>
</evidence>
<organism evidence="1 2">
    <name type="scientific">Streptacidiphilus jeojiensis</name>
    <dbReference type="NCBI Taxonomy" id="3229225"/>
    <lineage>
        <taxon>Bacteria</taxon>
        <taxon>Bacillati</taxon>
        <taxon>Actinomycetota</taxon>
        <taxon>Actinomycetes</taxon>
        <taxon>Kitasatosporales</taxon>
        <taxon>Streptomycetaceae</taxon>
        <taxon>Streptacidiphilus</taxon>
    </lineage>
</organism>
<evidence type="ECO:0000313" key="2">
    <source>
        <dbReference type="Proteomes" id="UP001592581"/>
    </source>
</evidence>
<dbReference type="InterPro" id="IPR027417">
    <property type="entry name" value="P-loop_NTPase"/>
</dbReference>
<gene>
    <name evidence="1" type="ORF">ABUW04_03710</name>
</gene>
<dbReference type="Pfam" id="PF13671">
    <property type="entry name" value="AAA_33"/>
    <property type="match status" value="1"/>
</dbReference>
<keyword evidence="2" id="KW-1185">Reference proteome</keyword>
<accession>A0ABV6XGG6</accession>
<keyword evidence="1" id="KW-0067">ATP-binding</keyword>
<reference evidence="1 2" key="1">
    <citation type="submission" date="2024-06" db="EMBL/GenBank/DDBJ databases">
        <authorList>
            <person name="Lee S.D."/>
        </authorList>
    </citation>
    <scope>NUCLEOTIDE SEQUENCE [LARGE SCALE GENOMIC DNA]</scope>
    <source>
        <strain evidence="1 2">N1-10</strain>
    </source>
</reference>
<proteinExistence type="predicted"/>
<keyword evidence="1" id="KW-0547">Nucleotide-binding</keyword>
<dbReference type="Gene3D" id="3.40.50.300">
    <property type="entry name" value="P-loop containing nucleotide triphosphate hydrolases"/>
    <property type="match status" value="1"/>
</dbReference>
<name>A0ABV6XGG6_9ACTN</name>